<dbReference type="STRING" id="139825.A0A401GAH7"/>
<keyword evidence="2" id="KW-1185">Reference proteome</keyword>
<organism evidence="1 2">
    <name type="scientific">Sparassis crispa</name>
    <dbReference type="NCBI Taxonomy" id="139825"/>
    <lineage>
        <taxon>Eukaryota</taxon>
        <taxon>Fungi</taxon>
        <taxon>Dikarya</taxon>
        <taxon>Basidiomycota</taxon>
        <taxon>Agaricomycotina</taxon>
        <taxon>Agaricomycetes</taxon>
        <taxon>Polyporales</taxon>
        <taxon>Sparassidaceae</taxon>
        <taxon>Sparassis</taxon>
    </lineage>
</organism>
<evidence type="ECO:0000313" key="2">
    <source>
        <dbReference type="Proteomes" id="UP000287166"/>
    </source>
</evidence>
<dbReference type="GeneID" id="38776078"/>
<reference evidence="1 2" key="1">
    <citation type="journal article" date="2018" name="Sci. Rep.">
        <title>Genome sequence of the cauliflower mushroom Sparassis crispa (Hanabiratake) and its association with beneficial usage.</title>
        <authorList>
            <person name="Kiyama R."/>
            <person name="Furutani Y."/>
            <person name="Kawaguchi K."/>
            <person name="Nakanishi T."/>
        </authorList>
    </citation>
    <scope>NUCLEOTIDE SEQUENCE [LARGE SCALE GENOMIC DNA]</scope>
</reference>
<dbReference type="CDD" id="cd09917">
    <property type="entry name" value="F-box_SF"/>
    <property type="match status" value="1"/>
</dbReference>
<name>A0A401GAH7_9APHY</name>
<dbReference type="Proteomes" id="UP000287166">
    <property type="component" value="Unassembled WGS sequence"/>
</dbReference>
<dbReference type="InterPro" id="IPR036047">
    <property type="entry name" value="F-box-like_dom_sf"/>
</dbReference>
<evidence type="ECO:0008006" key="3">
    <source>
        <dbReference type="Google" id="ProtNLM"/>
    </source>
</evidence>
<dbReference type="SUPFAM" id="SSF52047">
    <property type="entry name" value="RNI-like"/>
    <property type="match status" value="1"/>
</dbReference>
<dbReference type="SUPFAM" id="SSF81383">
    <property type="entry name" value="F-box domain"/>
    <property type="match status" value="1"/>
</dbReference>
<comment type="caution">
    <text evidence="1">The sequence shown here is derived from an EMBL/GenBank/DDBJ whole genome shotgun (WGS) entry which is preliminary data.</text>
</comment>
<accession>A0A401GAH7</accession>
<dbReference type="RefSeq" id="XP_027610074.1">
    <property type="nucleotide sequence ID" value="XM_027754273.1"/>
</dbReference>
<sequence>MHPRKLPLELSDHIIDFLWLDRSALVACSLTCRAWLRRSRYHLFRTVELCGEADCLRLENLLTSSLAASSGIPFYIRDLTIHSCNLVPGNKLPQAAKTSWMGRFLPKLFTSLTAVECLQLTGMDWQRDFQEARDAFLTSFPALQVIILDDVRFEESIHVLRLLASHPLLNTICMIDVFWIVESPFLVEGDQWAHAGKIGINELMVHDGVSDCGTSIAASVVDAPFKMSLTRLSWASSSALESVVKLGKVIEKAGPSLEDLSLYLTPESGGEAAYPADHISLAHLINLKSLSLKCCFAAMPTAKDTAYIPALLSQVCAARYIRMNIFLTDSPPIQLGLLDWESIDKTLASLGKRLPRLVVVLYIRPRYRTLGWADEVISAITAYLPESQVAGTRVRLLCSMSATRHPDHEQLREHWLSLYCDSK</sequence>
<dbReference type="AlphaFoldDB" id="A0A401GAH7"/>
<dbReference type="EMBL" id="BFAD01000002">
    <property type="protein sequence ID" value="GBE79161.1"/>
    <property type="molecule type" value="Genomic_DNA"/>
</dbReference>
<dbReference type="OrthoDB" id="2794288at2759"/>
<proteinExistence type="predicted"/>
<gene>
    <name evidence="1" type="ORF">SCP_0203580</name>
</gene>
<evidence type="ECO:0000313" key="1">
    <source>
        <dbReference type="EMBL" id="GBE79161.1"/>
    </source>
</evidence>
<protein>
    <recommendedName>
        <fullName evidence="3">F-box domain-containing protein</fullName>
    </recommendedName>
</protein>
<dbReference type="InParanoid" id="A0A401GAH7"/>